<comment type="caution">
    <text evidence="2">The sequence shown here is derived from an EMBL/GenBank/DDBJ whole genome shotgun (WGS) entry which is preliminary data.</text>
</comment>
<feature type="region of interest" description="Disordered" evidence="1">
    <location>
        <begin position="1"/>
        <end position="22"/>
    </location>
</feature>
<feature type="compositionally biased region" description="Polar residues" evidence="1">
    <location>
        <begin position="224"/>
        <end position="243"/>
    </location>
</feature>
<dbReference type="InterPro" id="IPR053309">
    <property type="entry name" value="Balbiani_Body_Formation"/>
</dbReference>
<evidence type="ECO:0000313" key="2">
    <source>
        <dbReference type="EMBL" id="TWW70682.1"/>
    </source>
</evidence>
<feature type="region of interest" description="Disordered" evidence="1">
    <location>
        <begin position="491"/>
        <end position="559"/>
    </location>
</feature>
<dbReference type="Proteomes" id="UP000324091">
    <property type="component" value="Chromosome 17"/>
</dbReference>
<dbReference type="EMBL" id="RHFK02000009">
    <property type="protein sequence ID" value="TWW70682.1"/>
    <property type="molecule type" value="Genomic_DNA"/>
</dbReference>
<sequence length="559" mass="62287">MEDGGKQSNTFGSGQQRNHSRPFFYVQPPSQPYFLYQHWQMNNPYSHYGLPGGFNFGRPAVHPYMYMHYPGFVYPPGPVYPVDHRRVFEPRHPAPAWSDVPPRQHCSQPCREMACSEAQTDPSDAVNKLIECLGKIRELDSGVASQSSGIFSPADEKKSEEEADALPLVPEASCLGSVSTTCSDSAVAVYDAESSNRSHDPLSWSGGLEEDLPLDSSSVHEECSQQPGEVSDIQTSTSVTPLSVPNELLRPAKLASSQPGRQDAEHDDKGPKAERQGADQDYQIIKLPFESILATEDQAAGQRYSYLSMRSTHERMSVLSPSLDELSSREDIFSTDLDDADLYPKRVYAGRRLVEVVSRSPRAAEEVEEVWLGGSKRYVCACCGKNLTKVASRGKGHRTCWDEGGDSDEDSQYGQGCEQPVRVVVRKHVVPRKCHSALPRHVTKAAYKRGQYEDPADPANPEEGPALKLEVSEENPEESNDLQRGTCQERLGREALPPSDSGRWGDAGVIPRRRPMAQRQEMSTLRKVMYHRPRDEEDEPPPPPPHWDRGSIRRGDSRC</sequence>
<proteinExistence type="predicted"/>
<dbReference type="PANTHER" id="PTHR38654:SF1">
    <property type="entry name" value="BUCKY BALL"/>
    <property type="match status" value="1"/>
</dbReference>
<evidence type="ECO:0008006" key="4">
    <source>
        <dbReference type="Google" id="ProtNLM"/>
    </source>
</evidence>
<name>A0A5C6NT33_9TELE</name>
<gene>
    <name evidence="2" type="ORF">D4764_17G0001650</name>
</gene>
<organism evidence="2 3">
    <name type="scientific">Takifugu flavidus</name>
    <name type="common">sansaifugu</name>
    <dbReference type="NCBI Taxonomy" id="433684"/>
    <lineage>
        <taxon>Eukaryota</taxon>
        <taxon>Metazoa</taxon>
        <taxon>Chordata</taxon>
        <taxon>Craniata</taxon>
        <taxon>Vertebrata</taxon>
        <taxon>Euteleostomi</taxon>
        <taxon>Actinopterygii</taxon>
        <taxon>Neopterygii</taxon>
        <taxon>Teleostei</taxon>
        <taxon>Neoteleostei</taxon>
        <taxon>Acanthomorphata</taxon>
        <taxon>Eupercaria</taxon>
        <taxon>Tetraodontiformes</taxon>
        <taxon>Tetradontoidea</taxon>
        <taxon>Tetraodontidae</taxon>
        <taxon>Takifugu</taxon>
    </lineage>
</organism>
<dbReference type="AlphaFoldDB" id="A0A5C6NT33"/>
<feature type="compositionally biased region" description="Basic and acidic residues" evidence="1">
    <location>
        <begin position="262"/>
        <end position="278"/>
    </location>
</feature>
<feature type="compositionally biased region" description="Polar residues" evidence="1">
    <location>
        <begin position="1"/>
        <end position="17"/>
    </location>
</feature>
<keyword evidence="3" id="KW-1185">Reference proteome</keyword>
<feature type="compositionally biased region" description="Basic and acidic residues" evidence="1">
    <location>
        <begin position="546"/>
        <end position="559"/>
    </location>
</feature>
<reference evidence="2 3" key="1">
    <citation type="submission" date="2019-04" db="EMBL/GenBank/DDBJ databases">
        <title>Chromosome genome assembly for Takifugu flavidus.</title>
        <authorList>
            <person name="Xiao S."/>
        </authorList>
    </citation>
    <scope>NUCLEOTIDE SEQUENCE [LARGE SCALE GENOMIC DNA]</scope>
    <source>
        <strain evidence="2">HTHZ2018</strain>
        <tissue evidence="2">Muscle</tissue>
    </source>
</reference>
<dbReference type="PANTHER" id="PTHR38654">
    <property type="entry name" value="BUCKY BALL-RELATED"/>
    <property type="match status" value="1"/>
</dbReference>
<feature type="region of interest" description="Disordered" evidence="1">
    <location>
        <begin position="191"/>
        <end position="280"/>
    </location>
</feature>
<evidence type="ECO:0000313" key="3">
    <source>
        <dbReference type="Proteomes" id="UP000324091"/>
    </source>
</evidence>
<accession>A0A5C6NT33</accession>
<evidence type="ECO:0000256" key="1">
    <source>
        <dbReference type="SAM" id="MobiDB-lite"/>
    </source>
</evidence>
<protein>
    <recommendedName>
        <fullName evidence="4">Bucky ball</fullName>
    </recommendedName>
</protein>